<dbReference type="SMART" id="SM00199">
    <property type="entry name" value="SCY"/>
    <property type="match status" value="1"/>
</dbReference>
<dbReference type="GO" id="GO:0061844">
    <property type="term" value="P:antimicrobial humoral immune response mediated by antimicrobial peptide"/>
    <property type="evidence" value="ECO:0007669"/>
    <property type="project" value="TreeGrafter"/>
</dbReference>
<dbReference type="RefSeq" id="XP_004385513.1">
    <property type="nucleotide sequence ID" value="XM_004385456.1"/>
</dbReference>
<dbReference type="FunFam" id="2.40.50.40:FF:000033">
    <property type="entry name" value="C-C motif chemokine 1"/>
    <property type="match status" value="1"/>
</dbReference>
<evidence type="ECO:0000256" key="4">
    <source>
        <dbReference type="ARBA" id="ARBA00022729"/>
    </source>
</evidence>
<dbReference type="STRING" id="127582.A0A2Y9E1Q3"/>
<reference evidence="12" key="1">
    <citation type="submission" date="2025-08" db="UniProtKB">
        <authorList>
            <consortium name="RefSeq"/>
        </authorList>
    </citation>
    <scope>IDENTIFICATION</scope>
</reference>
<dbReference type="CTD" id="6346"/>
<keyword evidence="4 9" id="KW-0732">Signal</keyword>
<dbReference type="Pfam" id="PF00048">
    <property type="entry name" value="IL8"/>
    <property type="match status" value="1"/>
</dbReference>
<dbReference type="PANTHER" id="PTHR12015">
    <property type="entry name" value="SMALL INDUCIBLE CYTOKINE A"/>
    <property type="match status" value="1"/>
</dbReference>
<proteinExistence type="inferred from homology"/>
<dbReference type="GO" id="GO:0008009">
    <property type="term" value="F:chemokine activity"/>
    <property type="evidence" value="ECO:0007669"/>
    <property type="project" value="InterPro"/>
</dbReference>
<evidence type="ECO:0000256" key="2">
    <source>
        <dbReference type="ARBA" id="ARBA00022500"/>
    </source>
</evidence>
<dbReference type="GO" id="GO:0048020">
    <property type="term" value="F:CCR chemokine receptor binding"/>
    <property type="evidence" value="ECO:0007669"/>
    <property type="project" value="TreeGrafter"/>
</dbReference>
<dbReference type="PANTHER" id="PTHR12015:SF5">
    <property type="entry name" value="C-C MOTIF CHEMOKINE 1"/>
    <property type="match status" value="1"/>
</dbReference>
<dbReference type="InterPro" id="IPR036048">
    <property type="entry name" value="Interleukin_8-like_sf"/>
</dbReference>
<accession>A0A2Y9E1Q3</accession>
<dbReference type="AlphaFoldDB" id="A0A2Y9E1Q3"/>
<keyword evidence="2" id="KW-0145">Chemotaxis</keyword>
<comment type="similarity">
    <text evidence="1">Belongs to the intercrine beta (chemokine CC) family.</text>
</comment>
<feature type="chain" id="PRO_5015954258" description="C-C motif chemokine 1" evidence="9">
    <location>
        <begin position="24"/>
        <end position="96"/>
    </location>
</feature>
<dbReference type="GO" id="GO:0048245">
    <property type="term" value="P:eosinophil chemotaxis"/>
    <property type="evidence" value="ECO:0007669"/>
    <property type="project" value="TreeGrafter"/>
</dbReference>
<gene>
    <name evidence="12" type="primary">CCL1</name>
</gene>
<sequence>MKLITVALVYLLLAGMWTRDVDSRSMHVSSSNCCYQFADKRIALKTIQCYKNTSSTCPYDAFILKLKKGRESCVLKTVRWVQDNFSKMKPCLPKTV</sequence>
<organism evidence="11 12">
    <name type="scientific">Trichechus manatus latirostris</name>
    <name type="common">Florida manatee</name>
    <dbReference type="NCBI Taxonomy" id="127582"/>
    <lineage>
        <taxon>Eukaryota</taxon>
        <taxon>Metazoa</taxon>
        <taxon>Chordata</taxon>
        <taxon>Craniata</taxon>
        <taxon>Vertebrata</taxon>
        <taxon>Euteleostomi</taxon>
        <taxon>Mammalia</taxon>
        <taxon>Eutheria</taxon>
        <taxon>Afrotheria</taxon>
        <taxon>Sirenia</taxon>
        <taxon>Trichechidae</taxon>
        <taxon>Trichechus</taxon>
    </lineage>
</organism>
<keyword evidence="3" id="KW-0202">Cytokine</keyword>
<dbReference type="GeneID" id="101359659"/>
<dbReference type="GO" id="GO:0006954">
    <property type="term" value="P:inflammatory response"/>
    <property type="evidence" value="ECO:0007669"/>
    <property type="project" value="TreeGrafter"/>
</dbReference>
<evidence type="ECO:0000256" key="7">
    <source>
        <dbReference type="ARBA" id="ARBA00074061"/>
    </source>
</evidence>
<dbReference type="Gene3D" id="2.40.50.40">
    <property type="match status" value="1"/>
</dbReference>
<dbReference type="GO" id="GO:0070098">
    <property type="term" value="P:chemokine-mediated signaling pathway"/>
    <property type="evidence" value="ECO:0007669"/>
    <property type="project" value="TreeGrafter"/>
</dbReference>
<name>A0A2Y9E1Q3_TRIMA</name>
<evidence type="ECO:0000313" key="12">
    <source>
        <dbReference type="RefSeq" id="XP_004385513.1"/>
    </source>
</evidence>
<evidence type="ECO:0000256" key="3">
    <source>
        <dbReference type="ARBA" id="ARBA00022514"/>
    </source>
</evidence>
<dbReference type="KEGG" id="tmu:101359659"/>
<keyword evidence="11" id="KW-1185">Reference proteome</keyword>
<evidence type="ECO:0000256" key="1">
    <source>
        <dbReference type="ARBA" id="ARBA00010868"/>
    </source>
</evidence>
<evidence type="ECO:0000259" key="10">
    <source>
        <dbReference type="SMART" id="SM00199"/>
    </source>
</evidence>
<protein>
    <recommendedName>
        <fullName evidence="7">C-C motif chemokine 1</fullName>
    </recommendedName>
    <alternativeName>
        <fullName evidence="8">Small-inducible cytokine A1</fullName>
    </alternativeName>
</protein>
<dbReference type="InterPro" id="IPR039809">
    <property type="entry name" value="Chemokine_b/g/d"/>
</dbReference>
<feature type="domain" description="Chemokine interleukin-8-like" evidence="10">
    <location>
        <begin position="30"/>
        <end position="88"/>
    </location>
</feature>
<evidence type="ECO:0000256" key="5">
    <source>
        <dbReference type="ARBA" id="ARBA00023157"/>
    </source>
</evidence>
<dbReference type="GO" id="GO:0030335">
    <property type="term" value="P:positive regulation of cell migration"/>
    <property type="evidence" value="ECO:0007669"/>
    <property type="project" value="TreeGrafter"/>
</dbReference>
<evidence type="ECO:0000313" key="11">
    <source>
        <dbReference type="Proteomes" id="UP000248480"/>
    </source>
</evidence>
<dbReference type="GO" id="GO:0005615">
    <property type="term" value="C:extracellular space"/>
    <property type="evidence" value="ECO:0007669"/>
    <property type="project" value="UniProtKB-KW"/>
</dbReference>
<keyword evidence="5" id="KW-1015">Disulfide bond</keyword>
<dbReference type="OrthoDB" id="9447832at2759"/>
<dbReference type="Proteomes" id="UP000248480">
    <property type="component" value="Unplaced"/>
</dbReference>
<feature type="signal peptide" evidence="9">
    <location>
        <begin position="1"/>
        <end position="23"/>
    </location>
</feature>
<keyword evidence="6" id="KW-0325">Glycoprotein</keyword>
<dbReference type="SUPFAM" id="SSF54117">
    <property type="entry name" value="Interleukin 8-like chemokines"/>
    <property type="match status" value="1"/>
</dbReference>
<evidence type="ECO:0000256" key="9">
    <source>
        <dbReference type="SAM" id="SignalP"/>
    </source>
</evidence>
<dbReference type="InParanoid" id="A0A2Y9E1Q3"/>
<dbReference type="FunCoup" id="A0A2Y9E1Q3">
    <property type="interactions" value="499"/>
</dbReference>
<evidence type="ECO:0000256" key="8">
    <source>
        <dbReference type="ARBA" id="ARBA00082821"/>
    </source>
</evidence>
<evidence type="ECO:0000256" key="6">
    <source>
        <dbReference type="ARBA" id="ARBA00023180"/>
    </source>
</evidence>
<dbReference type="InterPro" id="IPR001811">
    <property type="entry name" value="Chemokine_IL8-like_dom"/>
</dbReference>